<dbReference type="InterPro" id="IPR042097">
    <property type="entry name" value="Aminopeptidase_N-like_N_sf"/>
</dbReference>
<dbReference type="GO" id="GO:0008237">
    <property type="term" value="F:metallopeptidase activity"/>
    <property type="evidence" value="ECO:0007669"/>
    <property type="project" value="InterPro"/>
</dbReference>
<evidence type="ECO:0000259" key="3">
    <source>
        <dbReference type="Pfam" id="PF01433"/>
    </source>
</evidence>
<dbReference type="InterPro" id="IPR050344">
    <property type="entry name" value="Peptidase_M1_aminopeptidases"/>
</dbReference>
<reference evidence="5 6" key="1">
    <citation type="submission" date="2020-08" db="EMBL/GenBank/DDBJ databases">
        <title>Sequencing the genomes of 1000 actinobacteria strains.</title>
        <authorList>
            <person name="Klenk H.-P."/>
        </authorList>
    </citation>
    <scope>NUCLEOTIDE SEQUENCE [LARGE SCALE GENOMIC DNA]</scope>
    <source>
        <strain evidence="5 6">DSM 44230</strain>
    </source>
</reference>
<dbReference type="Gene3D" id="2.60.40.1730">
    <property type="entry name" value="tricorn interacting facor f3 domain"/>
    <property type="match status" value="1"/>
</dbReference>
<keyword evidence="5" id="KW-0645">Protease</keyword>
<dbReference type="InterPro" id="IPR045357">
    <property type="entry name" value="Aminopeptidase_N-like_N"/>
</dbReference>
<feature type="chain" id="PRO_5030525144" evidence="2">
    <location>
        <begin position="25"/>
        <end position="461"/>
    </location>
</feature>
<feature type="signal peptide" evidence="2">
    <location>
        <begin position="1"/>
        <end position="24"/>
    </location>
</feature>
<dbReference type="InterPro" id="IPR014782">
    <property type="entry name" value="Peptidase_M1_dom"/>
</dbReference>
<evidence type="ECO:0000256" key="2">
    <source>
        <dbReference type="SAM" id="SignalP"/>
    </source>
</evidence>
<dbReference type="RefSeq" id="WP_185001543.1">
    <property type="nucleotide sequence ID" value="NZ_BAAAUI010000031.1"/>
</dbReference>
<dbReference type="PANTHER" id="PTHR11533:SF297">
    <property type="entry name" value="AMINOPEPTIDASE N"/>
    <property type="match status" value="1"/>
</dbReference>
<keyword evidence="5" id="KW-0031">Aminopeptidase</keyword>
<feature type="compositionally biased region" description="Polar residues" evidence="1">
    <location>
        <begin position="186"/>
        <end position="207"/>
    </location>
</feature>
<gene>
    <name evidence="5" type="ORF">HNR67_001707</name>
</gene>
<evidence type="ECO:0000259" key="4">
    <source>
        <dbReference type="Pfam" id="PF17900"/>
    </source>
</evidence>
<protein>
    <submittedName>
        <fullName evidence="5">Aminopeptidase N</fullName>
    </submittedName>
</protein>
<comment type="caution">
    <text evidence="5">The sequence shown here is derived from an EMBL/GenBank/DDBJ whole genome shotgun (WGS) entry which is preliminary data.</text>
</comment>
<name>A0A7W7C9E5_9PSEU</name>
<organism evidence="5 6">
    <name type="scientific">Crossiella cryophila</name>
    <dbReference type="NCBI Taxonomy" id="43355"/>
    <lineage>
        <taxon>Bacteria</taxon>
        <taxon>Bacillati</taxon>
        <taxon>Actinomycetota</taxon>
        <taxon>Actinomycetes</taxon>
        <taxon>Pseudonocardiales</taxon>
        <taxon>Pseudonocardiaceae</taxon>
        <taxon>Crossiella</taxon>
    </lineage>
</organism>
<dbReference type="Gene3D" id="1.10.390.10">
    <property type="entry name" value="Neutral Protease Domain 2"/>
    <property type="match status" value="1"/>
</dbReference>
<dbReference type="CDD" id="cd09603">
    <property type="entry name" value="M1_APN_like"/>
    <property type="match status" value="1"/>
</dbReference>
<proteinExistence type="predicted"/>
<dbReference type="Pfam" id="PF01433">
    <property type="entry name" value="Peptidase_M1"/>
    <property type="match status" value="1"/>
</dbReference>
<keyword evidence="6" id="KW-1185">Reference proteome</keyword>
<dbReference type="GO" id="GO:0008270">
    <property type="term" value="F:zinc ion binding"/>
    <property type="evidence" value="ECO:0007669"/>
    <property type="project" value="InterPro"/>
</dbReference>
<accession>A0A7W7C9E5</accession>
<dbReference type="Proteomes" id="UP000533598">
    <property type="component" value="Unassembled WGS sequence"/>
</dbReference>
<dbReference type="SUPFAM" id="SSF55486">
    <property type="entry name" value="Metalloproteases ('zincins'), catalytic domain"/>
    <property type="match status" value="1"/>
</dbReference>
<dbReference type="GO" id="GO:0004177">
    <property type="term" value="F:aminopeptidase activity"/>
    <property type="evidence" value="ECO:0007669"/>
    <property type="project" value="UniProtKB-KW"/>
</dbReference>
<feature type="domain" description="Aminopeptidase N-like N-terminal" evidence="4">
    <location>
        <begin position="50"/>
        <end position="217"/>
    </location>
</feature>
<dbReference type="PANTHER" id="PTHR11533">
    <property type="entry name" value="PROTEASE M1 ZINC METALLOPROTEASE"/>
    <property type="match status" value="1"/>
</dbReference>
<evidence type="ECO:0000313" key="6">
    <source>
        <dbReference type="Proteomes" id="UP000533598"/>
    </source>
</evidence>
<evidence type="ECO:0000256" key="1">
    <source>
        <dbReference type="SAM" id="MobiDB-lite"/>
    </source>
</evidence>
<sequence>MRKVSLVLGALVSTLALGAGTALAAAEPGKDGVGDPYYPTDGNGGYDVSAYDVKLSYDPATRGLDAIAKITAKTTQELSRFNLDLRGLKVSSVKVNGQPAKFTRAGEHELVITPAGPLAKDAEIVVEVAYCGQPQPIRHPVTGLGGWRGTPSGGVIAAGAPHSASTWFPVNDTPMDKATFTVTTTTPQGWHSVSNGTRNKPSTSNGKTTTTWTATDPVAPHLIMLGIDKWTFQESTVDSTSVLSAFAPGSNGKALADKLPEVLKFLNGKLGDYHFGTVGSVHLADNLPYQVGSQTRPVLGRNADLNALIRTLAAQWWGGSMSVENWADTCTHECFANYLSWMWAEAKENKDLDAHYRKLVESVRNNADFWSRKLADPGRGKEFSAIYDKGALFVHALRRKIGERAFNTVLSNFPTINQGWNQGWHDLELYLEAEAQMDLKEFLDAWSHGTAIPADKHLFPA</sequence>
<evidence type="ECO:0000313" key="5">
    <source>
        <dbReference type="EMBL" id="MBB4675589.1"/>
    </source>
</evidence>
<dbReference type="InterPro" id="IPR027268">
    <property type="entry name" value="Peptidase_M4/M1_CTD_sf"/>
</dbReference>
<keyword evidence="5" id="KW-0378">Hydrolase</keyword>
<dbReference type="AlphaFoldDB" id="A0A7W7C9E5"/>
<keyword evidence="2" id="KW-0732">Signal</keyword>
<dbReference type="SUPFAM" id="SSF63737">
    <property type="entry name" value="Leukotriene A4 hydrolase N-terminal domain"/>
    <property type="match status" value="1"/>
</dbReference>
<dbReference type="Pfam" id="PF17900">
    <property type="entry name" value="Peptidase_M1_N"/>
    <property type="match status" value="1"/>
</dbReference>
<feature type="domain" description="Peptidase M1 membrane alanine aminopeptidase" evidence="3">
    <location>
        <begin position="312"/>
        <end position="446"/>
    </location>
</feature>
<dbReference type="EMBL" id="JACHMH010000001">
    <property type="protein sequence ID" value="MBB4675589.1"/>
    <property type="molecule type" value="Genomic_DNA"/>
</dbReference>
<feature type="region of interest" description="Disordered" evidence="1">
    <location>
        <begin position="186"/>
        <end position="213"/>
    </location>
</feature>